<evidence type="ECO:0000313" key="5">
    <source>
        <dbReference type="Proteomes" id="UP001558652"/>
    </source>
</evidence>
<reference evidence="4 5" key="1">
    <citation type="submission" date="2024-07" db="EMBL/GenBank/DDBJ databases">
        <title>Chromosome-level genome assembly of the water stick insect Ranatra chinensis (Heteroptera: Nepidae).</title>
        <authorList>
            <person name="Liu X."/>
        </authorList>
    </citation>
    <scope>NUCLEOTIDE SEQUENCE [LARGE SCALE GENOMIC DNA]</scope>
    <source>
        <strain evidence="4">Cailab_2021Rc</strain>
        <tissue evidence="4">Muscle</tissue>
    </source>
</reference>
<feature type="domain" description="Methyltransferase" evidence="3">
    <location>
        <begin position="23"/>
        <end position="106"/>
    </location>
</feature>
<dbReference type="Pfam" id="PF13649">
    <property type="entry name" value="Methyltransf_25"/>
    <property type="match status" value="1"/>
</dbReference>
<gene>
    <name evidence="4" type="ORF">AAG570_003501</name>
</gene>
<name>A0ABD0Y3W0_9HEMI</name>
<proteinExistence type="predicted"/>
<dbReference type="Proteomes" id="UP001558652">
    <property type="component" value="Unassembled WGS sequence"/>
</dbReference>
<evidence type="ECO:0000313" key="4">
    <source>
        <dbReference type="EMBL" id="KAL1122095.1"/>
    </source>
</evidence>
<sequence length="107" mass="12200">MRDAVEIVEAFKGQLAWTSEERVLDIGCGPGTVTAQVILPILPPDATIIGSDISESMIKFANDEYGGARLKFKQMDIVSKDIWDKWNEETFNKIFSFYCLHWIQDQQ</sequence>
<organism evidence="4 5">
    <name type="scientific">Ranatra chinensis</name>
    <dbReference type="NCBI Taxonomy" id="642074"/>
    <lineage>
        <taxon>Eukaryota</taxon>
        <taxon>Metazoa</taxon>
        <taxon>Ecdysozoa</taxon>
        <taxon>Arthropoda</taxon>
        <taxon>Hexapoda</taxon>
        <taxon>Insecta</taxon>
        <taxon>Pterygota</taxon>
        <taxon>Neoptera</taxon>
        <taxon>Paraneoptera</taxon>
        <taxon>Hemiptera</taxon>
        <taxon>Heteroptera</taxon>
        <taxon>Panheteroptera</taxon>
        <taxon>Nepomorpha</taxon>
        <taxon>Nepidae</taxon>
        <taxon>Ranatrinae</taxon>
        <taxon>Ranatra</taxon>
    </lineage>
</organism>
<comment type="caution">
    <text evidence="4">The sequence shown here is derived from an EMBL/GenBank/DDBJ whole genome shotgun (WGS) entry which is preliminary data.</text>
</comment>
<dbReference type="PANTHER" id="PTHR43861">
    <property type="entry name" value="TRANS-ACONITATE 2-METHYLTRANSFERASE-RELATED"/>
    <property type="match status" value="1"/>
</dbReference>
<dbReference type="InterPro" id="IPR041698">
    <property type="entry name" value="Methyltransf_25"/>
</dbReference>
<accession>A0ABD0Y3W0</accession>
<keyword evidence="2" id="KW-0808">Transferase</keyword>
<evidence type="ECO:0000256" key="2">
    <source>
        <dbReference type="ARBA" id="ARBA00022679"/>
    </source>
</evidence>
<dbReference type="SUPFAM" id="SSF53335">
    <property type="entry name" value="S-adenosyl-L-methionine-dependent methyltransferases"/>
    <property type="match status" value="1"/>
</dbReference>
<dbReference type="GO" id="GO:0032259">
    <property type="term" value="P:methylation"/>
    <property type="evidence" value="ECO:0007669"/>
    <property type="project" value="UniProtKB-KW"/>
</dbReference>
<dbReference type="EMBL" id="JBFDAA010000014">
    <property type="protein sequence ID" value="KAL1122095.1"/>
    <property type="molecule type" value="Genomic_DNA"/>
</dbReference>
<dbReference type="Gene3D" id="3.40.50.150">
    <property type="entry name" value="Vaccinia Virus protein VP39"/>
    <property type="match status" value="1"/>
</dbReference>
<dbReference type="PANTHER" id="PTHR43861:SF1">
    <property type="entry name" value="TRANS-ACONITATE 2-METHYLTRANSFERASE"/>
    <property type="match status" value="1"/>
</dbReference>
<evidence type="ECO:0000259" key="3">
    <source>
        <dbReference type="Pfam" id="PF13649"/>
    </source>
</evidence>
<keyword evidence="1" id="KW-0489">Methyltransferase</keyword>
<dbReference type="AlphaFoldDB" id="A0ABD0Y3W0"/>
<dbReference type="GO" id="GO:0008168">
    <property type="term" value="F:methyltransferase activity"/>
    <property type="evidence" value="ECO:0007669"/>
    <property type="project" value="UniProtKB-KW"/>
</dbReference>
<protein>
    <recommendedName>
        <fullName evidence="3">Methyltransferase domain-containing protein</fullName>
    </recommendedName>
</protein>
<dbReference type="CDD" id="cd02440">
    <property type="entry name" value="AdoMet_MTases"/>
    <property type="match status" value="1"/>
</dbReference>
<keyword evidence="5" id="KW-1185">Reference proteome</keyword>
<evidence type="ECO:0000256" key="1">
    <source>
        <dbReference type="ARBA" id="ARBA00022603"/>
    </source>
</evidence>
<dbReference type="InterPro" id="IPR029063">
    <property type="entry name" value="SAM-dependent_MTases_sf"/>
</dbReference>